<dbReference type="SUPFAM" id="SSF51905">
    <property type="entry name" value="FAD/NAD(P)-binding domain"/>
    <property type="match status" value="1"/>
</dbReference>
<dbReference type="EMBL" id="BACD03000025">
    <property type="protein sequence ID" value="GAO49766.1"/>
    <property type="molecule type" value="Genomic_DNA"/>
</dbReference>
<evidence type="ECO:0000313" key="7">
    <source>
        <dbReference type="Proteomes" id="UP000033140"/>
    </source>
</evidence>
<reference evidence="6 7" key="3">
    <citation type="journal article" date="2015" name="Genome Announc.">
        <title>Draft Genome Sequence of the Archiascomycetous Yeast Saitoella complicata.</title>
        <authorList>
            <person name="Yamauchi K."/>
            <person name="Kondo S."/>
            <person name="Hamamoto M."/>
            <person name="Takahashi Y."/>
            <person name="Ogura Y."/>
            <person name="Hayashi T."/>
            <person name="Nishida H."/>
        </authorList>
    </citation>
    <scope>NUCLEOTIDE SEQUENCE [LARGE SCALE GENOMIC DNA]</scope>
    <source>
        <strain evidence="6 7">NRRL Y-17804</strain>
    </source>
</reference>
<keyword evidence="4" id="KW-0560">Oxidoreductase</keyword>
<dbReference type="STRING" id="698492.A0A0E9NJ84"/>
<dbReference type="GO" id="GO:0005737">
    <property type="term" value="C:cytoplasm"/>
    <property type="evidence" value="ECO:0007669"/>
    <property type="project" value="TreeGrafter"/>
</dbReference>
<evidence type="ECO:0000256" key="4">
    <source>
        <dbReference type="ARBA" id="ARBA00023002"/>
    </source>
</evidence>
<dbReference type="Pfam" id="PF07992">
    <property type="entry name" value="Pyr_redox_2"/>
    <property type="match status" value="1"/>
</dbReference>
<evidence type="ECO:0000256" key="1">
    <source>
        <dbReference type="ARBA" id="ARBA00006442"/>
    </source>
</evidence>
<evidence type="ECO:0000259" key="5">
    <source>
        <dbReference type="Pfam" id="PF07992"/>
    </source>
</evidence>
<evidence type="ECO:0000256" key="3">
    <source>
        <dbReference type="ARBA" id="ARBA00022827"/>
    </source>
</evidence>
<proteinExistence type="inferred from homology"/>
<dbReference type="OrthoDB" id="202203at2759"/>
<keyword evidence="3" id="KW-0274">FAD</keyword>
<dbReference type="InterPro" id="IPR036188">
    <property type="entry name" value="FAD/NAD-bd_sf"/>
</dbReference>
<sequence length="378" mass="40090">MKTVLIIGAGAAGLTLATTLSTTLPPAHHLLLLDTRSYHFHAIAALRASTSPDPAYPSQICIPLDKALDRGRGEVRQGEVVRVDKDTKEVVLRTGERVGWDILVLAMGAKWGSPIDPHPDRSEALSQFAQTRSQIAGAKRILIVGGGSVGVELAGEILETWAGEGKEVTIVHPSALPMSSIYPDKMRRELLRQLEALGCSFIPNDRIETTTPGSASVTTTNGLEIPTDLIFTCTGPTPNSALLHTLSPSSLTPSGSVLVRPTFQLDVSGDGEREAWMDSVYVVGDLAAVPEVKQAYKAYGHAAIVAHNILAHLSSKKLKGYRPPGEACIVTIGSKGGAGVLPPIPFLGRVCVGAWFTWVIKSKGLFVGDARRKCGVSA</sequence>
<dbReference type="GO" id="GO:0050660">
    <property type="term" value="F:flavin adenine dinucleotide binding"/>
    <property type="evidence" value="ECO:0007669"/>
    <property type="project" value="TreeGrafter"/>
</dbReference>
<organism evidence="6 7">
    <name type="scientific">Saitoella complicata (strain BCRC 22490 / CBS 7301 / JCM 7358 / NBRC 10748 / NRRL Y-17804)</name>
    <dbReference type="NCBI Taxonomy" id="698492"/>
    <lineage>
        <taxon>Eukaryota</taxon>
        <taxon>Fungi</taxon>
        <taxon>Dikarya</taxon>
        <taxon>Ascomycota</taxon>
        <taxon>Taphrinomycotina</taxon>
        <taxon>Taphrinomycotina incertae sedis</taxon>
        <taxon>Saitoella</taxon>
    </lineage>
</organism>
<reference evidence="6 7" key="1">
    <citation type="journal article" date="2011" name="J. Gen. Appl. Microbiol.">
        <title>Draft genome sequencing of the enigmatic yeast Saitoella complicata.</title>
        <authorList>
            <person name="Nishida H."/>
            <person name="Hamamoto M."/>
            <person name="Sugiyama J."/>
        </authorList>
    </citation>
    <scope>NUCLEOTIDE SEQUENCE [LARGE SCALE GENOMIC DNA]</scope>
    <source>
        <strain evidence="6 7">NRRL Y-17804</strain>
    </source>
</reference>
<dbReference type="OMA" id="WRSKYEK"/>
<feature type="domain" description="FAD/NAD(P)-binding" evidence="5">
    <location>
        <begin position="3"/>
        <end position="301"/>
    </location>
</feature>
<name>A0A0E9NJ84_SAICN</name>
<comment type="caution">
    <text evidence="6">The sequence shown here is derived from an EMBL/GenBank/DDBJ whole genome shotgun (WGS) entry which is preliminary data.</text>
</comment>
<dbReference type="GO" id="GO:0004174">
    <property type="term" value="F:electron-transferring-flavoprotein dehydrogenase activity"/>
    <property type="evidence" value="ECO:0007669"/>
    <property type="project" value="TreeGrafter"/>
</dbReference>
<reference evidence="6 7" key="2">
    <citation type="journal article" date="2014" name="J. Gen. Appl. Microbiol.">
        <title>The early diverging ascomycetous budding yeast Saitoella complicata has three histone deacetylases belonging to the Clr6, Hos2, and Rpd3 lineages.</title>
        <authorList>
            <person name="Nishida H."/>
            <person name="Matsumoto T."/>
            <person name="Kondo S."/>
            <person name="Hamamoto M."/>
            <person name="Yoshikawa H."/>
        </authorList>
    </citation>
    <scope>NUCLEOTIDE SEQUENCE [LARGE SCALE GENOMIC DNA]</scope>
    <source>
        <strain evidence="6 7">NRRL Y-17804</strain>
    </source>
</reference>
<protein>
    <recommendedName>
        <fullName evidence="5">FAD/NAD(P)-binding domain-containing protein</fullName>
    </recommendedName>
</protein>
<dbReference type="Proteomes" id="UP000033140">
    <property type="component" value="Unassembled WGS sequence"/>
</dbReference>
<accession>A0A0E9NJ84</accession>
<dbReference type="AlphaFoldDB" id="A0A0E9NJ84"/>
<evidence type="ECO:0000256" key="2">
    <source>
        <dbReference type="ARBA" id="ARBA00022630"/>
    </source>
</evidence>
<dbReference type="PANTHER" id="PTHR43735:SF3">
    <property type="entry name" value="FERROPTOSIS SUPPRESSOR PROTEIN 1"/>
    <property type="match status" value="1"/>
</dbReference>
<keyword evidence="7" id="KW-1185">Reference proteome</keyword>
<dbReference type="PANTHER" id="PTHR43735">
    <property type="entry name" value="APOPTOSIS-INDUCING FACTOR 1"/>
    <property type="match status" value="1"/>
</dbReference>
<dbReference type="RefSeq" id="XP_019020714.1">
    <property type="nucleotide sequence ID" value="XM_019169964.1"/>
</dbReference>
<dbReference type="PRINTS" id="PR00469">
    <property type="entry name" value="PNDRDTASEII"/>
</dbReference>
<dbReference type="InterPro" id="IPR023753">
    <property type="entry name" value="FAD/NAD-binding_dom"/>
</dbReference>
<dbReference type="Gene3D" id="3.50.50.100">
    <property type="match status" value="1"/>
</dbReference>
<gene>
    <name evidence="6" type="ORF">G7K_3908-t1</name>
</gene>
<keyword evidence="2" id="KW-0285">Flavoprotein</keyword>
<evidence type="ECO:0000313" key="6">
    <source>
        <dbReference type="EMBL" id="GAO49766.1"/>
    </source>
</evidence>
<dbReference type="PRINTS" id="PR00368">
    <property type="entry name" value="FADPNR"/>
</dbReference>
<comment type="similarity">
    <text evidence="1">Belongs to the FAD-dependent oxidoreductase family.</text>
</comment>